<keyword evidence="2" id="KW-1185">Reference proteome</keyword>
<comment type="caution">
    <text evidence="1">The sequence shown here is derived from an EMBL/GenBank/DDBJ whole genome shotgun (WGS) entry which is preliminary data.</text>
</comment>
<proteinExistence type="predicted"/>
<dbReference type="OrthoDB" id="894435at2"/>
<sequence>MINTLTIITSNADLLSLNEGFAEQVHIAFDIKGVRSLNEFSASTLHVGSIFDSGNITFSIYLDSFQKVDFSKILEDIKNERYILVQNTFHPNYHRVEQKPVICFNSVDKGTPELILFITEMNKTFQAQGYNGIYPMYFSNDPTPFSSRDNFCFPIHLSKTDICNCYYDILKNKFYSAKYIGIRSLEIALIIQELKKAEDRLLQEQPLQFEMLKMFSFLSSSSKLLSYQLDIAKADLENQKKYLEILRGKDGALEIINFYKNEYEILPLWYKRFGHILKVITGKRSFRSLYDDNTKKYKL</sequence>
<evidence type="ECO:0000313" key="1">
    <source>
        <dbReference type="EMBL" id="RXK60017.1"/>
    </source>
</evidence>
<dbReference type="Gene3D" id="3.20.20.80">
    <property type="entry name" value="Glycosidases"/>
    <property type="match status" value="1"/>
</dbReference>
<dbReference type="EMBL" id="SDHW01000003">
    <property type="protein sequence ID" value="RXK60017.1"/>
    <property type="molecule type" value="Genomic_DNA"/>
</dbReference>
<protein>
    <submittedName>
        <fullName evidence="1">Uncharacterized protein</fullName>
    </submittedName>
</protein>
<organism evidence="1 2">
    <name type="scientific">Lacibacter luteus</name>
    <dbReference type="NCBI Taxonomy" id="2508719"/>
    <lineage>
        <taxon>Bacteria</taxon>
        <taxon>Pseudomonadati</taxon>
        <taxon>Bacteroidota</taxon>
        <taxon>Chitinophagia</taxon>
        <taxon>Chitinophagales</taxon>
        <taxon>Chitinophagaceae</taxon>
        <taxon>Lacibacter</taxon>
    </lineage>
</organism>
<name>A0A4Q1CI19_9BACT</name>
<reference evidence="1 2" key="1">
    <citation type="submission" date="2019-01" db="EMBL/GenBank/DDBJ databases">
        <title>Lacibacter sp. strain TTM-7.</title>
        <authorList>
            <person name="Chen W.-M."/>
        </authorList>
    </citation>
    <scope>NUCLEOTIDE SEQUENCE [LARGE SCALE GENOMIC DNA]</scope>
    <source>
        <strain evidence="1 2">TTM-7</strain>
    </source>
</reference>
<gene>
    <name evidence="1" type="ORF">ESA94_13295</name>
</gene>
<dbReference type="AlphaFoldDB" id="A0A4Q1CI19"/>
<accession>A0A4Q1CI19</accession>
<dbReference type="Proteomes" id="UP000290204">
    <property type="component" value="Unassembled WGS sequence"/>
</dbReference>
<evidence type="ECO:0000313" key="2">
    <source>
        <dbReference type="Proteomes" id="UP000290204"/>
    </source>
</evidence>